<dbReference type="Pfam" id="PF07771">
    <property type="entry name" value="TSGP1"/>
    <property type="match status" value="1"/>
</dbReference>
<proteinExistence type="evidence at transcript level"/>
<evidence type="ECO:0000256" key="3">
    <source>
        <dbReference type="SAM" id="MobiDB-lite"/>
    </source>
</evidence>
<dbReference type="AlphaFoldDB" id="Q4PMI3"/>
<feature type="signal peptide" evidence="4">
    <location>
        <begin position="1"/>
        <end position="21"/>
    </location>
</feature>
<protein>
    <submittedName>
        <fullName evidence="5">Putative salivary protein with polylysine tail</fullName>
    </submittedName>
</protein>
<accession>Q4PMI3</accession>
<evidence type="ECO:0000256" key="1">
    <source>
        <dbReference type="ARBA" id="ARBA00004613"/>
    </source>
</evidence>
<feature type="compositionally biased region" description="Basic residues" evidence="3">
    <location>
        <begin position="104"/>
        <end position="119"/>
    </location>
</feature>
<dbReference type="VEuPathDB" id="VectorBase:ISCW006365"/>
<reference evidence="5" key="1">
    <citation type="submission" date="2005-05" db="EMBL/GenBank/DDBJ databases">
        <authorList>
            <person name="Tseng H.-P."/>
            <person name="Hseu T.-H."/>
            <person name="Buhler D.R."/>
            <person name="Wang W.-D."/>
            <person name="Tsai H.-L."/>
            <person name="Hu C.-H."/>
        </authorList>
    </citation>
    <scope>NUCLEOTIDE SEQUENCE</scope>
    <source>
        <strain evidence="5">ISNU-cluster-89</strain>
        <tissue evidence="5">Salivary glands</tissue>
    </source>
</reference>
<name>Q4PMI3_IXOSC</name>
<dbReference type="EMBL" id="DQ066142">
    <property type="protein sequence ID" value="AAY66779.1"/>
    <property type="molecule type" value="mRNA"/>
</dbReference>
<reference evidence="5" key="2">
    <citation type="journal article" date="2006" name="Insect Biochem. Mol. Biol.">
        <title>An annotated catalog of salivary gland transcripts from Ixodes scapularis ticks.</title>
        <authorList>
            <person name="Ribeiro J.M."/>
            <person name="Alarcon-Chaidez F."/>
            <person name="Francischetti I.M."/>
            <person name="Mans B.J."/>
            <person name="Mather T.N."/>
            <person name="Valenzuela J.G."/>
            <person name="Wikel S.K."/>
        </authorList>
    </citation>
    <scope>NUCLEOTIDE SEQUENCE</scope>
    <source>
        <strain evidence="5">ISNU-cluster-89</strain>
        <tissue evidence="5">Salivary glands</tissue>
    </source>
</reference>
<dbReference type="InterPro" id="IPR011694">
    <property type="entry name" value="Ixonnexin-like"/>
</dbReference>
<feature type="chain" id="PRO_5004241780" evidence="4">
    <location>
        <begin position="22"/>
        <end position="130"/>
    </location>
</feature>
<organism evidence="5">
    <name type="scientific">Ixodes scapularis</name>
    <name type="common">Black-legged tick</name>
    <name type="synonym">Deer tick</name>
    <dbReference type="NCBI Taxonomy" id="6945"/>
    <lineage>
        <taxon>Eukaryota</taxon>
        <taxon>Metazoa</taxon>
        <taxon>Ecdysozoa</taxon>
        <taxon>Arthropoda</taxon>
        <taxon>Chelicerata</taxon>
        <taxon>Arachnida</taxon>
        <taxon>Acari</taxon>
        <taxon>Parasitiformes</taxon>
        <taxon>Ixodida</taxon>
        <taxon>Ixodoidea</taxon>
        <taxon>Ixodidae</taxon>
        <taxon>Ixodinae</taxon>
        <taxon>Ixodes</taxon>
    </lineage>
</organism>
<dbReference type="GO" id="GO:0005576">
    <property type="term" value="C:extracellular region"/>
    <property type="evidence" value="ECO:0007669"/>
    <property type="project" value="UniProtKB-SubCell"/>
</dbReference>
<keyword evidence="2" id="KW-0964">Secreted</keyword>
<evidence type="ECO:0000256" key="2">
    <source>
        <dbReference type="ARBA" id="ARBA00022525"/>
    </source>
</evidence>
<feature type="compositionally biased region" description="Basic and acidic residues" evidence="3">
    <location>
        <begin position="120"/>
        <end position="130"/>
    </location>
</feature>
<dbReference type="CDD" id="cd23501">
    <property type="entry name" value="TSLPI_Salp14_NTD"/>
    <property type="match status" value="1"/>
</dbReference>
<evidence type="ECO:0000256" key="4">
    <source>
        <dbReference type="SAM" id="SignalP"/>
    </source>
</evidence>
<sequence length="130" mass="14687">MRAAVLTWALVGLFFVQEASSKCPDIKRRQQDTNCNYYCPNQAGDGWDEGFLLDGETCNYLAENDGVCREGKCYQVIVPSPTEPSHPEDHPESPRTPVAPQPPKNKKKKSFIRKAKKTKTSKDQKSQKEK</sequence>
<keyword evidence="4" id="KW-0732">Signal</keyword>
<comment type="subcellular location">
    <subcellularLocation>
        <location evidence="1">Secreted</location>
    </subcellularLocation>
</comment>
<evidence type="ECO:0000313" key="5">
    <source>
        <dbReference type="EMBL" id="AAY66779.1"/>
    </source>
</evidence>
<dbReference type="VEuPathDB" id="VectorBase:ISCP_007088"/>
<feature type="region of interest" description="Disordered" evidence="3">
    <location>
        <begin position="79"/>
        <end position="130"/>
    </location>
</feature>